<accession>A0A2H3KFR1</accession>
<dbReference type="InterPro" id="IPR027417">
    <property type="entry name" value="P-loop_NTPase"/>
</dbReference>
<keyword evidence="1" id="KW-0812">Transmembrane</keyword>
<comment type="caution">
    <text evidence="2">The sequence shown here is derived from an EMBL/GenBank/DDBJ whole genome shotgun (WGS) entry which is preliminary data.</text>
</comment>
<sequence>MLRALTQAPPTLAPLAARLGAWLQGAYPWVKLGLVALLSGVVLHLVLGGWMLARQIARRRRTTVQTMLVDLPRTPAAELGRGVDLFAGLGDLLSPAGQLQGRDDHVVFALVNGMADQRVRLAVRTPTQQAAQLASTDALRNLLHGEAPGTTTRPATDDVATMLAQHQDSDGPRLAGSADYILARSPSYPLKDLAMFVGGDPLGPLATALTRQEGVTYAAYELILRALPPHDDWRAPLRDQIGQIQGTVNPEDLAAYEALVRKVEHHGFDVVVRCLVAAQTRAAAVRQVRAMHHALQTFSRPAGDARQRLRRVGSRLPGRTPGFQLIPLTPATIGTAPLPPWGGLTLIGALIGTLGGAAGGLALAQALPHLAISLPVAPLTLPSCVLAPVLTSLSALAGLLGVLACSPRRRAARGRDRLATLRAHAPPPVWPGARWTVFPAPGTQRSILGPYELAAFWHPPSLDLEALFAWRSSKHLPAPVAAFLRPAEAAAAEARQVQPRPATPAALGRARLGLAYAQQRDGTLALIGPTLRDLRQGWDTMGSMGSGKSSLVETMVVEIARLGGGCGVIDAKGDLCDRLLRILPPEAYDRVIVIDTTAAWVPCLNPFDRRLIGTKPRDVVAGEIGQIFARIEPEIWAGALGMQQALFMGLSALLEGERTPTLLHLERFYLSPAYRDDVLSRVVDTAIRDYWLVQVPAMPEKIPMC</sequence>
<reference evidence="2 3" key="1">
    <citation type="submission" date="2016-05" db="EMBL/GenBank/DDBJ databases">
        <authorList>
            <person name="Lavstsen T."/>
            <person name="Jespersen J.S."/>
        </authorList>
    </citation>
    <scope>NUCLEOTIDE SEQUENCE [LARGE SCALE GENOMIC DNA]</scope>
    <source>
        <strain evidence="2 3">B7-9</strain>
    </source>
</reference>
<evidence type="ECO:0008006" key="4">
    <source>
        <dbReference type="Google" id="ProtNLM"/>
    </source>
</evidence>
<dbReference type="Proteomes" id="UP000220922">
    <property type="component" value="Unassembled WGS sequence"/>
</dbReference>
<gene>
    <name evidence="2" type="ORF">A9Q02_22685</name>
</gene>
<feature type="transmembrane region" description="Helical" evidence="1">
    <location>
        <begin position="32"/>
        <end position="53"/>
    </location>
</feature>
<protein>
    <recommendedName>
        <fullName evidence="4">Helicase HerA central domain-containing protein</fullName>
    </recommendedName>
</protein>
<keyword evidence="1" id="KW-1133">Transmembrane helix</keyword>
<dbReference type="EMBL" id="LYXE01000190">
    <property type="protein sequence ID" value="PDV96523.1"/>
    <property type="molecule type" value="Genomic_DNA"/>
</dbReference>
<keyword evidence="3" id="KW-1185">Reference proteome</keyword>
<evidence type="ECO:0000313" key="3">
    <source>
        <dbReference type="Proteomes" id="UP000220922"/>
    </source>
</evidence>
<evidence type="ECO:0000256" key="1">
    <source>
        <dbReference type="SAM" id="Phobius"/>
    </source>
</evidence>
<keyword evidence="1" id="KW-0472">Membrane</keyword>
<name>A0A2H3KFR1_9CHLR</name>
<evidence type="ECO:0000313" key="2">
    <source>
        <dbReference type="EMBL" id="PDV96523.1"/>
    </source>
</evidence>
<dbReference type="AlphaFoldDB" id="A0A2H3KFR1"/>
<feature type="transmembrane region" description="Helical" evidence="1">
    <location>
        <begin position="344"/>
        <end position="367"/>
    </location>
</feature>
<organism evidence="2 3">
    <name type="scientific">Candidatus Chloroploca asiatica</name>
    <dbReference type="NCBI Taxonomy" id="1506545"/>
    <lineage>
        <taxon>Bacteria</taxon>
        <taxon>Bacillati</taxon>
        <taxon>Chloroflexota</taxon>
        <taxon>Chloroflexia</taxon>
        <taxon>Chloroflexales</taxon>
        <taxon>Chloroflexineae</taxon>
        <taxon>Oscillochloridaceae</taxon>
        <taxon>Candidatus Chloroploca</taxon>
    </lineage>
</organism>
<feature type="transmembrane region" description="Helical" evidence="1">
    <location>
        <begin position="379"/>
        <end position="405"/>
    </location>
</feature>
<proteinExistence type="predicted"/>
<dbReference type="SUPFAM" id="SSF52540">
    <property type="entry name" value="P-loop containing nucleoside triphosphate hydrolases"/>
    <property type="match status" value="1"/>
</dbReference>